<keyword evidence="2" id="KW-0812">Transmembrane</keyword>
<feature type="transmembrane region" description="Helical" evidence="2">
    <location>
        <begin position="99"/>
        <end position="123"/>
    </location>
</feature>
<dbReference type="Pfam" id="PF14110">
    <property type="entry name" value="DUF4282"/>
    <property type="match status" value="1"/>
</dbReference>
<accession>A0A9W6RV93</accession>
<sequence>MTGPSYHGPDAPYGPGQPAPPPYPSPTVPFPCPDTAEQRPAPPVEPGLFATLLDFSFDRLVTVRLARLLYMLAVLCISGTAFVFIMFGWSLAAGSFWPFLGWCMVIGVPVLWLGSVALARVVVEYLVVQAKTSQDVAVLRDDVKEIKARAA</sequence>
<keyword evidence="2" id="KW-0472">Membrane</keyword>
<feature type="region of interest" description="Disordered" evidence="1">
    <location>
        <begin position="1"/>
        <end position="40"/>
    </location>
</feature>
<dbReference type="InterPro" id="IPR025557">
    <property type="entry name" value="DUF4282"/>
</dbReference>
<organism evidence="3 4">
    <name type="scientific">Actinoallomurus iriomotensis</name>
    <dbReference type="NCBI Taxonomy" id="478107"/>
    <lineage>
        <taxon>Bacteria</taxon>
        <taxon>Bacillati</taxon>
        <taxon>Actinomycetota</taxon>
        <taxon>Actinomycetes</taxon>
        <taxon>Streptosporangiales</taxon>
        <taxon>Thermomonosporaceae</taxon>
        <taxon>Actinoallomurus</taxon>
    </lineage>
</organism>
<comment type="caution">
    <text evidence="3">The sequence shown here is derived from an EMBL/GenBank/DDBJ whole genome shotgun (WGS) entry which is preliminary data.</text>
</comment>
<protein>
    <recommendedName>
        <fullName evidence="5">DUF4282 domain-containing protein</fullName>
    </recommendedName>
</protein>
<feature type="transmembrane region" description="Helical" evidence="2">
    <location>
        <begin position="68"/>
        <end position="93"/>
    </location>
</feature>
<evidence type="ECO:0008006" key="5">
    <source>
        <dbReference type="Google" id="ProtNLM"/>
    </source>
</evidence>
<gene>
    <name evidence="3" type="ORF">Airi01_087970</name>
</gene>
<dbReference type="EMBL" id="BSTJ01000015">
    <property type="protein sequence ID" value="GLY80530.1"/>
    <property type="molecule type" value="Genomic_DNA"/>
</dbReference>
<evidence type="ECO:0000256" key="2">
    <source>
        <dbReference type="SAM" id="Phobius"/>
    </source>
</evidence>
<dbReference type="AlphaFoldDB" id="A0A9W6RV93"/>
<reference evidence="3" key="1">
    <citation type="submission" date="2023-03" db="EMBL/GenBank/DDBJ databases">
        <title>Actinoallomurus iriomotensis NBRC 103681.</title>
        <authorList>
            <person name="Ichikawa N."/>
            <person name="Sato H."/>
            <person name="Tonouchi N."/>
        </authorList>
    </citation>
    <scope>NUCLEOTIDE SEQUENCE</scope>
    <source>
        <strain evidence="3">NBRC 103681</strain>
    </source>
</reference>
<keyword evidence="2" id="KW-1133">Transmembrane helix</keyword>
<proteinExistence type="predicted"/>
<evidence type="ECO:0000313" key="3">
    <source>
        <dbReference type="EMBL" id="GLY80530.1"/>
    </source>
</evidence>
<dbReference type="Proteomes" id="UP001165135">
    <property type="component" value="Unassembled WGS sequence"/>
</dbReference>
<evidence type="ECO:0000256" key="1">
    <source>
        <dbReference type="SAM" id="MobiDB-lite"/>
    </source>
</evidence>
<dbReference type="RefSeq" id="WP_285633602.1">
    <property type="nucleotide sequence ID" value="NZ_BSTJ01000015.1"/>
</dbReference>
<evidence type="ECO:0000313" key="4">
    <source>
        <dbReference type="Proteomes" id="UP001165135"/>
    </source>
</evidence>
<name>A0A9W6RV93_9ACTN</name>
<feature type="compositionally biased region" description="Pro residues" evidence="1">
    <location>
        <begin position="15"/>
        <end position="32"/>
    </location>
</feature>